<evidence type="ECO:0000313" key="2">
    <source>
        <dbReference type="EMBL" id="JAE26484.1"/>
    </source>
</evidence>
<accession>A0A0A9GSM2</accession>
<reference evidence="2" key="1">
    <citation type="submission" date="2014-09" db="EMBL/GenBank/DDBJ databases">
        <authorList>
            <person name="Magalhaes I.L.F."/>
            <person name="Oliveira U."/>
            <person name="Santos F.R."/>
            <person name="Vidigal T.H.D.A."/>
            <person name="Brescovit A.D."/>
            <person name="Santos A.J."/>
        </authorList>
    </citation>
    <scope>NUCLEOTIDE SEQUENCE</scope>
    <source>
        <tissue evidence="2">Shoot tissue taken approximately 20 cm above the soil surface</tissue>
    </source>
</reference>
<organism evidence="2">
    <name type="scientific">Arundo donax</name>
    <name type="common">Giant reed</name>
    <name type="synonym">Donax arundinaceus</name>
    <dbReference type="NCBI Taxonomy" id="35708"/>
    <lineage>
        <taxon>Eukaryota</taxon>
        <taxon>Viridiplantae</taxon>
        <taxon>Streptophyta</taxon>
        <taxon>Embryophyta</taxon>
        <taxon>Tracheophyta</taxon>
        <taxon>Spermatophyta</taxon>
        <taxon>Magnoliopsida</taxon>
        <taxon>Liliopsida</taxon>
        <taxon>Poales</taxon>
        <taxon>Poaceae</taxon>
        <taxon>PACMAD clade</taxon>
        <taxon>Arundinoideae</taxon>
        <taxon>Arundineae</taxon>
        <taxon>Arundo</taxon>
    </lineage>
</organism>
<sequence>MADARKQSSTSRRCGGKGSSRTR</sequence>
<dbReference type="AlphaFoldDB" id="A0A0A9GSM2"/>
<reference evidence="2" key="2">
    <citation type="journal article" date="2015" name="Data Brief">
        <title>Shoot transcriptome of the giant reed, Arundo donax.</title>
        <authorList>
            <person name="Barrero R.A."/>
            <person name="Guerrero F.D."/>
            <person name="Moolhuijzen P."/>
            <person name="Goolsby J.A."/>
            <person name="Tidwell J."/>
            <person name="Bellgard S.E."/>
            <person name="Bellgard M.I."/>
        </authorList>
    </citation>
    <scope>NUCLEOTIDE SEQUENCE</scope>
    <source>
        <tissue evidence="2">Shoot tissue taken approximately 20 cm above the soil surface</tissue>
    </source>
</reference>
<name>A0A0A9GSM2_ARUDO</name>
<proteinExistence type="predicted"/>
<protein>
    <submittedName>
        <fullName evidence="2">Uncharacterized protein</fullName>
    </submittedName>
</protein>
<dbReference type="EMBL" id="GBRH01171412">
    <property type="protein sequence ID" value="JAE26484.1"/>
    <property type="molecule type" value="Transcribed_RNA"/>
</dbReference>
<feature type="region of interest" description="Disordered" evidence="1">
    <location>
        <begin position="1"/>
        <end position="23"/>
    </location>
</feature>
<evidence type="ECO:0000256" key="1">
    <source>
        <dbReference type="SAM" id="MobiDB-lite"/>
    </source>
</evidence>